<feature type="region of interest" description="Disordered" evidence="2">
    <location>
        <begin position="339"/>
        <end position="368"/>
    </location>
</feature>
<protein>
    <recommendedName>
        <fullName evidence="5">UDP-glycosyltransferases domain-containing protein</fullName>
    </recommendedName>
</protein>
<dbReference type="EMBL" id="SRRM01000009">
    <property type="protein sequence ID" value="TKY88273.1"/>
    <property type="molecule type" value="Genomic_DNA"/>
</dbReference>
<evidence type="ECO:0008006" key="5">
    <source>
        <dbReference type="Google" id="ProtNLM"/>
    </source>
</evidence>
<feature type="compositionally biased region" description="Polar residues" evidence="2">
    <location>
        <begin position="91"/>
        <end position="100"/>
    </location>
</feature>
<keyword evidence="4" id="KW-1185">Reference proteome</keyword>
<sequence>MTQHEHVLMVCWPAVGHARPMLDYAAALLNKNPALTITFVCSKMQIALLQRLAISEHLSSERFGKRLRLFGTGAQAKEVLEEFSKRECAKNASSSKPTNDPSDDRPEPEVILTMQAATLVREQFAQIFPTILANHDLFDKEDGSLLLPACLAGSPSSIIVNWMLPGMVDIVRKHSASLKMVTFFDNASTFVLRMLGPRSMGGFGSIETLWNQYCNSNPEVDRSNGVLKEKLLGRRWAGGFKIPGSRMSTIEEAENAALAKDWLLSLPLTPSLIEIQKLVDASHTILINTHLAVERRELDYLRLVLPFKTIGIVGPVMFSGFVQKGEEIAAKLLNEKHEASNGHFVPDTPPRTPPWSPKMEEDKEIGDSKAQSANDVSSFLASSPASSVVYISFGTMFRPQPAQLVEMLETFVSETRLNPDFRLLFTFGGSKDLVSSCPPAFSPRVSALETQLLASGKAMLTNWVDQHLVLQHPAVGWFLSHGGWNSCQEAMLAGKPLLVLPFFGDQLYNAHLLESASVAFRIKTGAKMDIADFVKTFEEGIACCRRTSEVGARLTRQAKLLRERLRQERARGEVLFL</sequence>
<dbReference type="PANTHER" id="PTHR48049:SF159">
    <property type="entry name" value="OS10G0332000 PROTEIN"/>
    <property type="match status" value="1"/>
</dbReference>
<dbReference type="RefSeq" id="XP_029740258.1">
    <property type="nucleotide sequence ID" value="XM_029883223.1"/>
</dbReference>
<accession>A0A4U7KUQ7</accession>
<evidence type="ECO:0000313" key="4">
    <source>
        <dbReference type="Proteomes" id="UP000306050"/>
    </source>
</evidence>
<feature type="region of interest" description="Disordered" evidence="2">
    <location>
        <begin position="88"/>
        <end position="107"/>
    </location>
</feature>
<evidence type="ECO:0000256" key="1">
    <source>
        <dbReference type="ARBA" id="ARBA00022679"/>
    </source>
</evidence>
<proteinExistence type="predicted"/>
<name>A0A4U7KUQ7_9BASI</name>
<evidence type="ECO:0000256" key="2">
    <source>
        <dbReference type="SAM" id="MobiDB-lite"/>
    </source>
</evidence>
<dbReference type="GeneID" id="40725520"/>
<dbReference type="Gene3D" id="3.40.50.2000">
    <property type="entry name" value="Glycogen Phosphorylase B"/>
    <property type="match status" value="2"/>
</dbReference>
<dbReference type="InterPro" id="IPR050481">
    <property type="entry name" value="UDP-glycosyltransf_plant"/>
</dbReference>
<reference evidence="3 4" key="1">
    <citation type="submission" date="2019-05" db="EMBL/GenBank/DDBJ databases">
        <title>Sporisorium graminicola CBS 10092 draft sequencing and annotation.</title>
        <authorList>
            <person name="Solano-Gonzalez S."/>
            <person name="Caddick M.X."/>
            <person name="Darby A."/>
        </authorList>
    </citation>
    <scope>NUCLEOTIDE SEQUENCE [LARGE SCALE GENOMIC DNA]</scope>
    <source>
        <strain evidence="3 4">CBS 10092</strain>
    </source>
</reference>
<dbReference type="GO" id="GO:0035251">
    <property type="term" value="F:UDP-glucosyltransferase activity"/>
    <property type="evidence" value="ECO:0007669"/>
    <property type="project" value="InterPro"/>
</dbReference>
<dbReference type="Proteomes" id="UP000306050">
    <property type="component" value="Chromosome SGRAM_16"/>
</dbReference>
<keyword evidence="1" id="KW-0808">Transferase</keyword>
<dbReference type="AlphaFoldDB" id="A0A4U7KUQ7"/>
<dbReference type="CDD" id="cd03784">
    <property type="entry name" value="GT1_Gtf-like"/>
    <property type="match status" value="1"/>
</dbReference>
<evidence type="ECO:0000313" key="3">
    <source>
        <dbReference type="EMBL" id="TKY88273.1"/>
    </source>
</evidence>
<organism evidence="3 4">
    <name type="scientific">Sporisorium graminicola</name>
    <dbReference type="NCBI Taxonomy" id="280036"/>
    <lineage>
        <taxon>Eukaryota</taxon>
        <taxon>Fungi</taxon>
        <taxon>Dikarya</taxon>
        <taxon>Basidiomycota</taxon>
        <taxon>Ustilaginomycotina</taxon>
        <taxon>Ustilaginomycetes</taxon>
        <taxon>Ustilaginales</taxon>
        <taxon>Ustilaginaceae</taxon>
        <taxon>Sporisorium</taxon>
    </lineage>
</organism>
<feature type="compositionally biased region" description="Pro residues" evidence="2">
    <location>
        <begin position="347"/>
        <end position="356"/>
    </location>
</feature>
<dbReference type="KEGG" id="sgra:EX895_002625"/>
<dbReference type="InterPro" id="IPR002213">
    <property type="entry name" value="UDP_glucos_trans"/>
</dbReference>
<comment type="caution">
    <text evidence="3">The sequence shown here is derived from an EMBL/GenBank/DDBJ whole genome shotgun (WGS) entry which is preliminary data.</text>
</comment>
<dbReference type="PANTHER" id="PTHR48049">
    <property type="entry name" value="GLYCOSYLTRANSFERASE"/>
    <property type="match status" value="1"/>
</dbReference>
<dbReference type="OrthoDB" id="5835829at2759"/>
<gene>
    <name evidence="3" type="ORF">EX895_002625</name>
</gene>
<dbReference type="Pfam" id="PF00201">
    <property type="entry name" value="UDPGT"/>
    <property type="match status" value="1"/>
</dbReference>
<feature type="compositionally biased region" description="Basic and acidic residues" evidence="2">
    <location>
        <begin position="358"/>
        <end position="367"/>
    </location>
</feature>
<dbReference type="SUPFAM" id="SSF53756">
    <property type="entry name" value="UDP-Glycosyltransferase/glycogen phosphorylase"/>
    <property type="match status" value="1"/>
</dbReference>